<dbReference type="EMBL" id="CDHN01000001">
    <property type="protein sequence ID" value="CEJ83023.1"/>
    <property type="molecule type" value="Genomic_DNA"/>
</dbReference>
<reference evidence="2 3" key="1">
    <citation type="journal article" date="2015" name="Genome Announc.">
        <title>Draft Genome Sequence and Gene Annotation of the Entomopathogenic Fungus Verticillium hemipterigenum.</title>
        <authorList>
            <person name="Horn F."/>
            <person name="Habel A."/>
            <person name="Scharf D.H."/>
            <person name="Dworschak J."/>
            <person name="Brakhage A.A."/>
            <person name="Guthke R."/>
            <person name="Hertweck C."/>
            <person name="Linde J."/>
        </authorList>
    </citation>
    <scope>NUCLEOTIDE SEQUENCE [LARGE SCALE GENOMIC DNA]</scope>
</reference>
<proteinExistence type="predicted"/>
<organism evidence="2 3">
    <name type="scientific">[Torrubiella] hemipterigena</name>
    <dbReference type="NCBI Taxonomy" id="1531966"/>
    <lineage>
        <taxon>Eukaryota</taxon>
        <taxon>Fungi</taxon>
        <taxon>Dikarya</taxon>
        <taxon>Ascomycota</taxon>
        <taxon>Pezizomycotina</taxon>
        <taxon>Sordariomycetes</taxon>
        <taxon>Hypocreomycetidae</taxon>
        <taxon>Hypocreales</taxon>
        <taxon>Clavicipitaceae</taxon>
        <taxon>Clavicipitaceae incertae sedis</taxon>
        <taxon>'Torrubiella' clade</taxon>
    </lineage>
</organism>
<dbReference type="OrthoDB" id="4526039at2759"/>
<evidence type="ECO:0000313" key="3">
    <source>
        <dbReference type="Proteomes" id="UP000039046"/>
    </source>
</evidence>
<dbReference type="Proteomes" id="UP000039046">
    <property type="component" value="Unassembled WGS sequence"/>
</dbReference>
<keyword evidence="1" id="KW-0732">Signal</keyword>
<dbReference type="HOGENOM" id="CLU_787980_0_0_1"/>
<protein>
    <submittedName>
        <fullName evidence="2">Uncharacterized protein</fullName>
    </submittedName>
</protein>
<accession>A0A0A1SRE3</accession>
<keyword evidence="3" id="KW-1185">Reference proteome</keyword>
<gene>
    <name evidence="2" type="ORF">VHEMI03057</name>
</gene>
<feature type="chain" id="PRO_5001978639" evidence="1">
    <location>
        <begin position="22"/>
        <end position="352"/>
    </location>
</feature>
<dbReference type="AlphaFoldDB" id="A0A0A1SRE3"/>
<name>A0A0A1SRE3_9HYPO</name>
<sequence>MRQSASPALLLVLGGANIAEAGFFGWGGFGTTSGLDPLDASTHAWQRAVAASNASAVYSLPGRDITKPYPGSPMDGWKLNITAVDLSPIEMGWDLRIMAPESLYTTVDPETNANATERDVLRKAGGKVIQNVDESWTLCHFVSWGAQSYEQPDKAPKNISTKPDGDCSPWMSDACIKALEKAAATADRMPARITRDLPVNPRTACSPPYDIPKECDGVDLDFDRYIATPELPIRYLTGSTTHQNGYEMKVNDEIHKDMNETVLPANRSELIWKSLTSDFTAVLTVFAKYTGNSTKDQEPGFAHVSCIRPELSGAHSKAGVSNGKGDSKSGAMTEAVHIAAITLAVGAFILAL</sequence>
<feature type="signal peptide" evidence="1">
    <location>
        <begin position="1"/>
        <end position="21"/>
    </location>
</feature>
<evidence type="ECO:0000256" key="1">
    <source>
        <dbReference type="SAM" id="SignalP"/>
    </source>
</evidence>
<evidence type="ECO:0000313" key="2">
    <source>
        <dbReference type="EMBL" id="CEJ83023.1"/>
    </source>
</evidence>